<evidence type="ECO:0000256" key="2">
    <source>
        <dbReference type="ARBA" id="ARBA00022679"/>
    </source>
</evidence>
<evidence type="ECO:0000313" key="6">
    <source>
        <dbReference type="EMBL" id="SFQ84602.1"/>
    </source>
</evidence>
<sequence>MDNIVVTGIGTLNPAGIGADNTFDNVLKDESYIDFITRFDSSKYKANVAGEIKDFVPTDYISKRLVKKTDRFTQLALAAVQMALDDAQINTGNFEPNRLSLMVGNVLGGWEFAERELRNLWAKGEEYVSPYQATAWFPTSAQGYISIAQNIKGKARTFVADRASSAYALQDAISTLNRDEADIVLVGGTEAPLSPYGWLCCESSGYLSSNKNEPSETYKPFSEEHSGMVLGEGSTFLVLERLSHAQDRNAKIYGEIKGWGVTNDAYYPYYTHRPDGQKLARAMQQSIDRASIFPEEVNLLFLHGTGIPSEDATEIYAYREVFKDGDKPILTCPKASFGHLLGAAAVTDIMLSLLSIEKSLIPPIINLDTPAYGFDDLNFVTEQPYKQDISNALVISRGMGGNNLSFVIGGASS</sequence>
<protein>
    <submittedName>
        <fullName evidence="6">3-oxoacyl-[acyl-carrier-protein] synthase II</fullName>
    </submittedName>
</protein>
<dbReference type="Proteomes" id="UP000182762">
    <property type="component" value="Unassembled WGS sequence"/>
</dbReference>
<dbReference type="EMBL" id="FOXX01000014">
    <property type="protein sequence ID" value="SFQ84602.1"/>
    <property type="molecule type" value="Genomic_DNA"/>
</dbReference>
<accession>A0A1I6BUI2</accession>
<reference evidence="6 7" key="1">
    <citation type="submission" date="2016-10" db="EMBL/GenBank/DDBJ databases">
        <authorList>
            <person name="Varghese N."/>
            <person name="Submissions S."/>
        </authorList>
    </citation>
    <scope>NUCLEOTIDE SEQUENCE [LARGE SCALE GENOMIC DNA]</scope>
    <source>
        <strain evidence="6 7">DSM 13796</strain>
    </source>
</reference>
<comment type="caution">
    <text evidence="6">The sequence shown here is derived from an EMBL/GenBank/DDBJ whole genome shotgun (WGS) entry which is preliminary data.</text>
</comment>
<feature type="domain" description="Ketosynthase family 3 (KS3)" evidence="5">
    <location>
        <begin position="1"/>
        <end position="410"/>
    </location>
</feature>
<dbReference type="CDD" id="cd00834">
    <property type="entry name" value="KAS_I_II"/>
    <property type="match status" value="1"/>
</dbReference>
<dbReference type="SMART" id="SM00825">
    <property type="entry name" value="PKS_KS"/>
    <property type="match status" value="1"/>
</dbReference>
<dbReference type="Pfam" id="PF02801">
    <property type="entry name" value="Ketoacyl-synt_C"/>
    <property type="match status" value="1"/>
</dbReference>
<gene>
    <name evidence="6" type="ORF">SAMN02745910_04227</name>
</gene>
<dbReference type="PROSITE" id="PS52004">
    <property type="entry name" value="KS3_2"/>
    <property type="match status" value="1"/>
</dbReference>
<comment type="similarity">
    <text evidence="1 4">Belongs to the thiolase-like superfamily. Beta-ketoacyl-ACP synthases family.</text>
</comment>
<name>A0A1I6BUI2_9BACI</name>
<evidence type="ECO:0000313" key="7">
    <source>
        <dbReference type="Proteomes" id="UP000182762"/>
    </source>
</evidence>
<dbReference type="Gene3D" id="3.40.47.10">
    <property type="match status" value="2"/>
</dbReference>
<dbReference type="SUPFAM" id="SSF53901">
    <property type="entry name" value="Thiolase-like"/>
    <property type="match status" value="2"/>
</dbReference>
<keyword evidence="3" id="KW-0012">Acyltransferase</keyword>
<dbReference type="PANTHER" id="PTHR11712">
    <property type="entry name" value="POLYKETIDE SYNTHASE-RELATED"/>
    <property type="match status" value="1"/>
</dbReference>
<dbReference type="RefSeq" id="WP_061804078.1">
    <property type="nucleotide sequence ID" value="NZ_FOXX01000014.1"/>
</dbReference>
<keyword evidence="7" id="KW-1185">Reference proteome</keyword>
<dbReference type="InterPro" id="IPR014031">
    <property type="entry name" value="Ketoacyl_synth_C"/>
</dbReference>
<proteinExistence type="inferred from homology"/>
<dbReference type="InterPro" id="IPR016039">
    <property type="entry name" value="Thiolase-like"/>
</dbReference>
<evidence type="ECO:0000256" key="4">
    <source>
        <dbReference type="RuleBase" id="RU003694"/>
    </source>
</evidence>
<dbReference type="InterPro" id="IPR000794">
    <property type="entry name" value="Beta-ketoacyl_synthase"/>
</dbReference>
<evidence type="ECO:0000259" key="5">
    <source>
        <dbReference type="PROSITE" id="PS52004"/>
    </source>
</evidence>
<organism evidence="6 7">
    <name type="scientific">Priestia endophytica DSM 13796</name>
    <dbReference type="NCBI Taxonomy" id="1121089"/>
    <lineage>
        <taxon>Bacteria</taxon>
        <taxon>Bacillati</taxon>
        <taxon>Bacillota</taxon>
        <taxon>Bacilli</taxon>
        <taxon>Bacillales</taxon>
        <taxon>Bacillaceae</taxon>
        <taxon>Priestia</taxon>
    </lineage>
</organism>
<dbReference type="InterPro" id="IPR020841">
    <property type="entry name" value="PKS_Beta-ketoAc_synthase_dom"/>
</dbReference>
<dbReference type="InterPro" id="IPR014030">
    <property type="entry name" value="Ketoacyl_synth_N"/>
</dbReference>
<dbReference type="Pfam" id="PF00109">
    <property type="entry name" value="ketoacyl-synt"/>
    <property type="match status" value="1"/>
</dbReference>
<dbReference type="GeneID" id="93712784"/>
<evidence type="ECO:0000256" key="3">
    <source>
        <dbReference type="ARBA" id="ARBA00023315"/>
    </source>
</evidence>
<dbReference type="PANTHER" id="PTHR11712:SF322">
    <property type="entry name" value="POLYKETIDE BETA-KETOACYL SYNTHASE 2-RELATED"/>
    <property type="match status" value="1"/>
</dbReference>
<keyword evidence="2 4" id="KW-0808">Transferase</keyword>
<evidence type="ECO:0000256" key="1">
    <source>
        <dbReference type="ARBA" id="ARBA00008467"/>
    </source>
</evidence>